<dbReference type="Gene3D" id="1.10.3720.10">
    <property type="entry name" value="MetI-like"/>
    <property type="match status" value="1"/>
</dbReference>
<comment type="similarity">
    <text evidence="7">Belongs to the binding-protein-dependent transport system permease family.</text>
</comment>
<dbReference type="PANTHER" id="PTHR30043:SF1">
    <property type="entry name" value="ABC TRANSPORT SYSTEM PERMEASE PROTEIN P69"/>
    <property type="match status" value="1"/>
</dbReference>
<gene>
    <name evidence="9" type="primary">phnE</name>
    <name evidence="9" type="ORF">CLH61_06035</name>
</gene>
<evidence type="ECO:0000256" key="1">
    <source>
        <dbReference type="ARBA" id="ARBA00004651"/>
    </source>
</evidence>
<reference evidence="9 10" key="1">
    <citation type="submission" date="2017-09" db="EMBL/GenBank/DDBJ databases">
        <title>The draft genome sequences of Marinobacter sp. PWS21.</title>
        <authorList>
            <person name="Cao J."/>
        </authorList>
    </citation>
    <scope>NUCLEOTIDE SEQUENCE [LARGE SCALE GENOMIC DNA]</scope>
    <source>
        <strain evidence="9 10">PWS21</strain>
    </source>
</reference>
<organism evidence="9 10">
    <name type="scientific">Marinobacter profundi</name>
    <dbReference type="NCBI Taxonomy" id="2666256"/>
    <lineage>
        <taxon>Bacteria</taxon>
        <taxon>Pseudomonadati</taxon>
        <taxon>Pseudomonadota</taxon>
        <taxon>Gammaproteobacteria</taxon>
        <taxon>Pseudomonadales</taxon>
        <taxon>Marinobacteraceae</taxon>
        <taxon>Marinobacter</taxon>
    </lineage>
</organism>
<feature type="transmembrane region" description="Helical" evidence="7">
    <location>
        <begin position="166"/>
        <end position="186"/>
    </location>
</feature>
<evidence type="ECO:0000256" key="4">
    <source>
        <dbReference type="ARBA" id="ARBA00022692"/>
    </source>
</evidence>
<dbReference type="GO" id="GO:0005886">
    <property type="term" value="C:plasma membrane"/>
    <property type="evidence" value="ECO:0007669"/>
    <property type="project" value="UniProtKB-SubCell"/>
</dbReference>
<dbReference type="CDD" id="cd06261">
    <property type="entry name" value="TM_PBP2"/>
    <property type="match status" value="1"/>
</dbReference>
<dbReference type="InterPro" id="IPR035906">
    <property type="entry name" value="MetI-like_sf"/>
</dbReference>
<dbReference type="Pfam" id="PF00528">
    <property type="entry name" value="BPD_transp_1"/>
    <property type="match status" value="1"/>
</dbReference>
<evidence type="ECO:0000256" key="3">
    <source>
        <dbReference type="ARBA" id="ARBA00022475"/>
    </source>
</evidence>
<comment type="subcellular location">
    <subcellularLocation>
        <location evidence="1 7">Cell membrane</location>
        <topology evidence="1 7">Multi-pass membrane protein</topology>
    </subcellularLocation>
</comment>
<dbReference type="PANTHER" id="PTHR30043">
    <property type="entry name" value="PHOSPHONATES TRANSPORT SYSTEM PERMEASE PROTEIN"/>
    <property type="match status" value="1"/>
</dbReference>
<evidence type="ECO:0000256" key="5">
    <source>
        <dbReference type="ARBA" id="ARBA00022989"/>
    </source>
</evidence>
<feature type="domain" description="ABC transmembrane type-1" evidence="8">
    <location>
        <begin position="160"/>
        <end position="347"/>
    </location>
</feature>
<evidence type="ECO:0000313" key="9">
    <source>
        <dbReference type="EMBL" id="PHQ15709.1"/>
    </source>
</evidence>
<keyword evidence="3" id="KW-1003">Cell membrane</keyword>
<feature type="transmembrane region" description="Helical" evidence="7">
    <location>
        <begin position="231"/>
        <end position="250"/>
    </location>
</feature>
<feature type="transmembrane region" description="Helical" evidence="7">
    <location>
        <begin position="329"/>
        <end position="350"/>
    </location>
</feature>
<dbReference type="AlphaFoldDB" id="A0A2G1UMR4"/>
<feature type="transmembrane region" description="Helical" evidence="7">
    <location>
        <begin position="28"/>
        <end position="56"/>
    </location>
</feature>
<feature type="transmembrane region" description="Helical" evidence="7">
    <location>
        <begin position="198"/>
        <end position="225"/>
    </location>
</feature>
<dbReference type="SUPFAM" id="SSF161098">
    <property type="entry name" value="MetI-like"/>
    <property type="match status" value="1"/>
</dbReference>
<dbReference type="InterPro" id="IPR005769">
    <property type="entry name" value="PhnE/PtxC"/>
</dbReference>
<dbReference type="GO" id="GO:0015416">
    <property type="term" value="F:ABC-type phosphonate transporter activity"/>
    <property type="evidence" value="ECO:0007669"/>
    <property type="project" value="InterPro"/>
</dbReference>
<evidence type="ECO:0000259" key="8">
    <source>
        <dbReference type="PROSITE" id="PS50928"/>
    </source>
</evidence>
<dbReference type="EMBL" id="NTFH01000005">
    <property type="protein sequence ID" value="PHQ15709.1"/>
    <property type="molecule type" value="Genomic_DNA"/>
</dbReference>
<feature type="transmembrane region" description="Helical" evidence="7">
    <location>
        <begin position="271"/>
        <end position="293"/>
    </location>
</feature>
<evidence type="ECO:0000256" key="6">
    <source>
        <dbReference type="ARBA" id="ARBA00023136"/>
    </source>
</evidence>
<feature type="transmembrane region" description="Helical" evidence="7">
    <location>
        <begin position="97"/>
        <end position="120"/>
    </location>
</feature>
<keyword evidence="5 7" id="KW-1133">Transmembrane helix</keyword>
<dbReference type="PROSITE" id="PS50928">
    <property type="entry name" value="ABC_TM1"/>
    <property type="match status" value="1"/>
</dbReference>
<comment type="caution">
    <text evidence="9">The sequence shown here is derived from an EMBL/GenBank/DDBJ whole genome shotgun (WGS) entry which is preliminary data.</text>
</comment>
<keyword evidence="4 7" id="KW-0812">Transmembrane</keyword>
<proteinExistence type="inferred from homology"/>
<dbReference type="RefSeq" id="WP_099613814.1">
    <property type="nucleotide sequence ID" value="NZ_KZ319369.1"/>
</dbReference>
<keyword evidence="10" id="KW-1185">Reference proteome</keyword>
<dbReference type="InterPro" id="IPR000515">
    <property type="entry name" value="MetI-like"/>
</dbReference>
<evidence type="ECO:0000313" key="10">
    <source>
        <dbReference type="Proteomes" id="UP000231409"/>
    </source>
</evidence>
<keyword evidence="6 7" id="KW-0472">Membrane</keyword>
<protein>
    <submittedName>
        <fullName evidence="9">Phosphonate ABC transporter, permease protein PhnE</fullName>
    </submittedName>
</protein>
<dbReference type="Proteomes" id="UP000231409">
    <property type="component" value="Unassembled WGS sequence"/>
</dbReference>
<dbReference type="NCBIfam" id="TIGR01097">
    <property type="entry name" value="PhnE"/>
    <property type="match status" value="1"/>
</dbReference>
<accession>A0A2G1UMR4</accession>
<evidence type="ECO:0000256" key="2">
    <source>
        <dbReference type="ARBA" id="ARBA00022448"/>
    </source>
</evidence>
<evidence type="ECO:0000256" key="7">
    <source>
        <dbReference type="RuleBase" id="RU363032"/>
    </source>
</evidence>
<name>A0A2G1UMR4_9GAMM</name>
<keyword evidence="2 7" id="KW-0813">Transport</keyword>
<sequence>MTKTTLIFLVPGARALQGRQYWQACRDVMLLVTCLAACYSLLGFGWMLPLGFLLVASECYRGFFKLHQKACDNKLQQQSVDTENLDRVIQLFRRPGWWLPVLNWPWLTLGATGFAVALLARSTEVSLAGIVQGLPVAGELVQGMLSPDWSLLPDAVLIYARQTLEVALLGTGLGFLLALPVSFLCAQNLMGGNILARLVYLFCRAVMVIVRALPTFMLGLIFVALVGLGPFPGVLAITLFSFGVMVKLFSETIETIDYGAVEAVKASGGHWLNSVVFAVIPQALPGILAQLLYCMEINVHSATVLGLIGAEGIGLPIHEYLSALAYDSAATFILVTILMTIVIDYSSAFLRKRVL</sequence>